<sequence>MSLPEARWNFGSTHPASTKVSANPGENQLKQMNHRFGSILHSVIISPAELTFAMEGSKLSSGCKENTTSPHPSQNVLNRNNAPLTLTTLQINLSRQATRLAKIALQLHAMSHRTIAF</sequence>
<dbReference type="EMBL" id="DS990641">
    <property type="protein sequence ID" value="EGC48715.1"/>
    <property type="molecule type" value="Genomic_DNA"/>
</dbReference>
<proteinExistence type="predicted"/>
<feature type="compositionally biased region" description="Polar residues" evidence="1">
    <location>
        <begin position="10"/>
        <end position="23"/>
    </location>
</feature>
<name>F0US38_AJEC8</name>
<gene>
    <name evidence="2" type="ORF">HCEG_07930</name>
</gene>
<reference evidence="3" key="1">
    <citation type="submission" date="2008-07" db="EMBL/GenBank/DDBJ databases">
        <title>Annotation of Ajellomyces capsulatus strain H88.</title>
        <authorList>
            <person name="Champion M."/>
            <person name="Cuomo C."/>
            <person name="Ma L.-J."/>
            <person name="Henn M.R."/>
            <person name="Sil A."/>
            <person name="Goldman B."/>
            <person name="Young S.K."/>
            <person name="Kodira C.D."/>
            <person name="Zeng Q."/>
            <person name="Koehrsen M."/>
            <person name="Alvarado L."/>
            <person name="Berlin A."/>
            <person name="Borenstein D."/>
            <person name="Chen Z."/>
            <person name="Engels R."/>
            <person name="Freedman E."/>
            <person name="Gellesch M."/>
            <person name="Goldberg J."/>
            <person name="Griggs A."/>
            <person name="Gujja S."/>
            <person name="Heiman D."/>
            <person name="Hepburn T."/>
            <person name="Howarth C."/>
            <person name="Jen D."/>
            <person name="Larson L."/>
            <person name="Lewis B."/>
            <person name="Mehta T."/>
            <person name="Park D."/>
            <person name="Pearson M."/>
            <person name="Roberts A."/>
            <person name="Saif S."/>
            <person name="Shea T."/>
            <person name="Shenoy N."/>
            <person name="Sisk P."/>
            <person name="Stolte C."/>
            <person name="Sykes S."/>
            <person name="Walk T."/>
            <person name="White J."/>
            <person name="Yandava C."/>
            <person name="Klein B."/>
            <person name="McEwen J.G."/>
            <person name="Puccia R."/>
            <person name="Goldman G.H."/>
            <person name="Felipe M.S."/>
            <person name="Nino-Vega G."/>
            <person name="San-Blas G."/>
            <person name="Taylor J."/>
            <person name="Mendoza L."/>
            <person name="Galagan J."/>
            <person name="Nusbaum C."/>
            <person name="Birren B."/>
        </authorList>
    </citation>
    <scope>NUCLEOTIDE SEQUENCE [LARGE SCALE GENOMIC DNA]</scope>
    <source>
        <strain evidence="3">H88</strain>
    </source>
</reference>
<evidence type="ECO:0000313" key="3">
    <source>
        <dbReference type="Proteomes" id="UP000008142"/>
    </source>
</evidence>
<organism evidence="3">
    <name type="scientific">Ajellomyces capsulatus (strain H88)</name>
    <name type="common">Darling's disease fungus</name>
    <name type="synonym">Histoplasma capsulatum</name>
    <dbReference type="NCBI Taxonomy" id="544711"/>
    <lineage>
        <taxon>Eukaryota</taxon>
        <taxon>Fungi</taxon>
        <taxon>Dikarya</taxon>
        <taxon>Ascomycota</taxon>
        <taxon>Pezizomycotina</taxon>
        <taxon>Eurotiomycetes</taxon>
        <taxon>Eurotiomycetidae</taxon>
        <taxon>Onygenales</taxon>
        <taxon>Ajellomycetaceae</taxon>
        <taxon>Histoplasma</taxon>
    </lineage>
</organism>
<dbReference type="AlphaFoldDB" id="F0US38"/>
<feature type="region of interest" description="Disordered" evidence="1">
    <location>
        <begin position="59"/>
        <end position="79"/>
    </location>
</feature>
<accession>F0US38</accession>
<protein>
    <submittedName>
        <fullName evidence="2">Predicted protein</fullName>
    </submittedName>
</protein>
<evidence type="ECO:0000313" key="2">
    <source>
        <dbReference type="EMBL" id="EGC48715.1"/>
    </source>
</evidence>
<dbReference type="HOGENOM" id="CLU_2084166_0_0_1"/>
<dbReference type="Proteomes" id="UP000008142">
    <property type="component" value="Unassembled WGS sequence"/>
</dbReference>
<feature type="region of interest" description="Disordered" evidence="1">
    <location>
        <begin position="1"/>
        <end position="23"/>
    </location>
</feature>
<evidence type="ECO:0000256" key="1">
    <source>
        <dbReference type="SAM" id="MobiDB-lite"/>
    </source>
</evidence>